<dbReference type="EMBL" id="CP042469">
    <property type="protein sequence ID" value="QOX62133.1"/>
    <property type="molecule type" value="Genomic_DNA"/>
</dbReference>
<name>A0ACD1A6W2_9FIRM</name>
<organism evidence="1 2">
    <name type="scientific">Anoxybacterium hadale</name>
    <dbReference type="NCBI Taxonomy" id="3408580"/>
    <lineage>
        <taxon>Bacteria</taxon>
        <taxon>Bacillati</taxon>
        <taxon>Bacillota</taxon>
        <taxon>Clostridia</taxon>
        <taxon>Peptostreptococcales</taxon>
        <taxon>Anaerovoracaceae</taxon>
        <taxon>Anoxybacterium</taxon>
    </lineage>
</organism>
<keyword evidence="2" id="KW-1185">Reference proteome</keyword>
<gene>
    <name evidence="1" type="ORF">FRZ06_01590</name>
</gene>
<reference evidence="1" key="1">
    <citation type="submission" date="2019-08" db="EMBL/GenBank/DDBJ databases">
        <title>Genome sequence of Clostridiales bacterium MT110.</title>
        <authorList>
            <person name="Cao J."/>
        </authorList>
    </citation>
    <scope>NUCLEOTIDE SEQUENCE</scope>
    <source>
        <strain evidence="1">MT110</strain>
    </source>
</reference>
<proteinExistence type="predicted"/>
<dbReference type="Proteomes" id="UP000594014">
    <property type="component" value="Chromosome"/>
</dbReference>
<accession>A0ACD1A6W2</accession>
<evidence type="ECO:0000313" key="2">
    <source>
        <dbReference type="Proteomes" id="UP000594014"/>
    </source>
</evidence>
<protein>
    <submittedName>
        <fullName evidence="1">HAMP domain-containing protein</fullName>
    </submittedName>
</protein>
<sequence length="583" mass="66367">MRLKLDIENKILIPFMILAILPITILGIVSYWNGYQLLFHDRLQSREELLGEALAYIEMIDSRVLEGEVSLADGKEEAETIFRNMKRSNLILLEGDRFLIGDETSLDQSVRKKILESKAAFVDAGNHRYLLRHYDKWNWTLVMSISKSIFLEELIAIQKYTLLLTIIFLVLSMQSIIFIAHHISKPIKYFAEVCRKVELGNLKVKVDLNRGDEIGILASSFNHMIDQMNTSTEKLIEMTKFNEDILKNIDIGIMTTDRGGRLLTLNRSGKEILKRYQDVPIMEELELQTLQTIDRKYSINQMITLNGSGGKTIYIDAGTSLLRKEDGSFYGAICSFNDISERKMIENNLIRVDRLASVGQFAAGLAHEIRNPLTGIKTGIQVIKNREASKCNEDSVELMEGLKDEIDRINNLVTDLLDFSKPKQAVRERADVNKIIRKSLDMAKEGILTKEMQVSVMSEANQNFVYADKGQAEQIFLNIITNAVEAVERCGSLRILTELVQEDGIPWIRIIFEDDGIGMDESLLEKIFNPFFTTKLKGTGLGLVVVSKLIEENNGKIFIESQLNKGTKISVLLPEYRRDRNEE</sequence>
<evidence type="ECO:0000313" key="1">
    <source>
        <dbReference type="EMBL" id="QOX62133.1"/>
    </source>
</evidence>